<comment type="similarity">
    <text evidence="1 6">Belongs to the aldehyde dehydrogenase family.</text>
</comment>
<reference evidence="8 9" key="2">
    <citation type="journal article" date="2018" name="Nature">
        <title>Mutant phenotypes for thousands of bacterial genes of unknown function.</title>
        <authorList>
            <person name="Price M.N."/>
            <person name="Wetmore K.M."/>
            <person name="Waters R.J."/>
            <person name="Callaghan M."/>
            <person name="Ray J."/>
            <person name="Liu H."/>
            <person name="Kuehl J.V."/>
            <person name="Melnyk R.A."/>
            <person name="Lamson J.S."/>
            <person name="Suh Y."/>
            <person name="Carlson H.K."/>
            <person name="Esquivel Z."/>
            <person name="Sadeeshkumar H."/>
            <person name="Chakraborty R."/>
            <person name="Zane G.M."/>
            <person name="Rubin B.E."/>
            <person name="Wall J.D."/>
            <person name="Visel A."/>
            <person name="Bristow J."/>
            <person name="Blow M.J."/>
            <person name="Arkin A.P."/>
            <person name="Deutschbauer A.M."/>
        </authorList>
    </citation>
    <scope>NUCLEOTIDE SEQUENCE [LARGE SCALE GENOMIC DNA]</scope>
    <source>
        <strain evidence="8 9">FW300-N2E2</strain>
    </source>
</reference>
<dbReference type="PROSITE" id="PS00070">
    <property type="entry name" value="ALDEHYDE_DEHYDR_CYS"/>
    <property type="match status" value="1"/>
</dbReference>
<evidence type="ECO:0000256" key="6">
    <source>
        <dbReference type="RuleBase" id="RU003345"/>
    </source>
</evidence>
<dbReference type="Pfam" id="PF00171">
    <property type="entry name" value="Aldedh"/>
    <property type="match status" value="1"/>
</dbReference>
<dbReference type="EMBL" id="CP015225">
    <property type="protein sequence ID" value="AMZ71307.1"/>
    <property type="molecule type" value="Genomic_DNA"/>
</dbReference>
<reference evidence="9" key="1">
    <citation type="submission" date="2016-04" db="EMBL/GenBank/DDBJ databases">
        <authorList>
            <person name="Ray J."/>
            <person name="Price M."/>
            <person name="Deutschbauer A."/>
        </authorList>
    </citation>
    <scope>NUCLEOTIDE SEQUENCE [LARGE SCALE GENOMIC DNA]</scope>
    <source>
        <strain evidence="9">FW300-N2E2</strain>
    </source>
</reference>
<feature type="domain" description="Aldehyde dehydrogenase" evidence="7">
    <location>
        <begin position="17"/>
        <end position="474"/>
    </location>
</feature>
<evidence type="ECO:0000259" key="7">
    <source>
        <dbReference type="Pfam" id="PF00171"/>
    </source>
</evidence>
<dbReference type="FunFam" id="3.40.309.10:FF:000012">
    <property type="entry name" value="Betaine aldehyde dehydrogenase"/>
    <property type="match status" value="1"/>
</dbReference>
<dbReference type="InterPro" id="IPR016162">
    <property type="entry name" value="Ald_DH_N"/>
</dbReference>
<evidence type="ECO:0000256" key="3">
    <source>
        <dbReference type="ARBA" id="ARBA00023027"/>
    </source>
</evidence>
<organism evidence="8 9">
    <name type="scientific">Pseudomonas fluorescens</name>
    <dbReference type="NCBI Taxonomy" id="294"/>
    <lineage>
        <taxon>Bacteria</taxon>
        <taxon>Pseudomonadati</taxon>
        <taxon>Pseudomonadota</taxon>
        <taxon>Gammaproteobacteria</taxon>
        <taxon>Pseudomonadales</taxon>
        <taxon>Pseudomonadaceae</taxon>
        <taxon>Pseudomonas</taxon>
    </lineage>
</organism>
<keyword evidence="3" id="KW-0520">NAD</keyword>
<dbReference type="GO" id="GO:0016620">
    <property type="term" value="F:oxidoreductase activity, acting on the aldehyde or oxo group of donors, NAD or NADP as acceptor"/>
    <property type="evidence" value="ECO:0007669"/>
    <property type="project" value="InterPro"/>
</dbReference>
<dbReference type="Gene3D" id="3.40.309.10">
    <property type="entry name" value="Aldehyde Dehydrogenase, Chain A, domain 2"/>
    <property type="match status" value="1"/>
</dbReference>
<dbReference type="RefSeq" id="WP_063321867.1">
    <property type="nucleotide sequence ID" value="NZ_CP015225.1"/>
</dbReference>
<dbReference type="PANTHER" id="PTHR43860">
    <property type="entry name" value="BETAINE ALDEHYDE DEHYDROGENASE"/>
    <property type="match status" value="1"/>
</dbReference>
<feature type="active site" evidence="5">
    <location>
        <position position="247"/>
    </location>
</feature>
<evidence type="ECO:0000256" key="1">
    <source>
        <dbReference type="ARBA" id="ARBA00009986"/>
    </source>
</evidence>
<evidence type="ECO:0000313" key="9">
    <source>
        <dbReference type="Proteomes" id="UP000076083"/>
    </source>
</evidence>
<proteinExistence type="inferred from homology"/>
<dbReference type="FunFam" id="3.40.605.10:FF:000007">
    <property type="entry name" value="NAD/NADP-dependent betaine aldehyde dehydrogenase"/>
    <property type="match status" value="1"/>
</dbReference>
<evidence type="ECO:0000256" key="4">
    <source>
        <dbReference type="ARBA" id="ARBA00037921"/>
    </source>
</evidence>
<accession>A0A165Z4G0</accession>
<dbReference type="PANTHER" id="PTHR43860:SF2">
    <property type="entry name" value="BETAINE ALDEHYDE DEHYDROGENASE-RELATED"/>
    <property type="match status" value="1"/>
</dbReference>
<dbReference type="InterPro" id="IPR015590">
    <property type="entry name" value="Aldehyde_DH_dom"/>
</dbReference>
<dbReference type="InterPro" id="IPR016161">
    <property type="entry name" value="Ald_DH/histidinol_DH"/>
</dbReference>
<name>A0A165Z4G0_PSEFL</name>
<dbReference type="PROSITE" id="PS00687">
    <property type="entry name" value="ALDEHYDE_DEHYDR_GLU"/>
    <property type="match status" value="1"/>
</dbReference>
<evidence type="ECO:0000256" key="5">
    <source>
        <dbReference type="PROSITE-ProRule" id="PRU10007"/>
    </source>
</evidence>
<comment type="pathway">
    <text evidence="4">Amine and polyamine biosynthesis; betaine biosynthesis via choline pathway; betaine from betaine aldehyde: step 1/1.</text>
</comment>
<evidence type="ECO:0000313" key="8">
    <source>
        <dbReference type="EMBL" id="AMZ71307.1"/>
    </source>
</evidence>
<dbReference type="AlphaFoldDB" id="A0A165Z4G0"/>
<dbReference type="InterPro" id="IPR016163">
    <property type="entry name" value="Ald_DH_C"/>
</dbReference>
<keyword evidence="2 6" id="KW-0560">Oxidoreductase</keyword>
<protein>
    <recommendedName>
        <fullName evidence="7">Aldehyde dehydrogenase domain-containing protein</fullName>
    </recommendedName>
</protein>
<dbReference type="Gene3D" id="3.40.605.10">
    <property type="entry name" value="Aldehyde Dehydrogenase, Chain A, domain 1"/>
    <property type="match status" value="1"/>
</dbReference>
<dbReference type="InterPro" id="IPR016160">
    <property type="entry name" value="Ald_DH_CS_CYS"/>
</dbReference>
<dbReference type="SUPFAM" id="SSF53720">
    <property type="entry name" value="ALDH-like"/>
    <property type="match status" value="1"/>
</dbReference>
<dbReference type="Proteomes" id="UP000076083">
    <property type="component" value="Chromosome"/>
</dbReference>
<dbReference type="InterPro" id="IPR029510">
    <property type="entry name" value="Ald_DH_CS_GLU"/>
</dbReference>
<evidence type="ECO:0000256" key="2">
    <source>
        <dbReference type="ARBA" id="ARBA00023002"/>
    </source>
</evidence>
<gene>
    <name evidence="8" type="ORF">TK06_09400</name>
</gene>
<sequence>MRNQLYIDGKWKFGGGQRWDVINPATEDVVATIALASEQDADSAVEAASKAFPFWRRTSAEQRSALLLSVAYKVRDYRDALIALQMESSGKPYYEAEIDVVAVAETFEFYAELLHSHPDRCGVDLKVEGFYAEVLAEPVGVAALIVPWNFPMVTTSWKLAAALAAGCTAVVKPSEYTPLAELALADIMAEVGFPPGVVNFVPGLGEVVGTKLISDPRVRKVSFTGSGSVGKSILTQTARSVKNVSLELGGKSPIIVFEDADIDVALDLVVAGIFYNAGQVCSATSRLLISESIRDKFVELLLGKIAEVVVGSPRSGETTMGPLISKLHYDRVLAMVNQARTDSNANIMAGGKRPPGVGARGFFFEPTLIEIFSPECEIWNQEVFGPVLCFMVFHSEEEAIALANSSVYGLAATIVTESGERAERVVNNLEAGFITVNAPQIVSPRLSWGGYKESSQGRELGPYGLASFQEIKSVIKAQR</sequence>